<reference evidence="1 2" key="1">
    <citation type="journal article" date="2019" name="Commun. Biol.">
        <title>The bagworm genome reveals a unique fibroin gene that provides high tensile strength.</title>
        <authorList>
            <person name="Kono N."/>
            <person name="Nakamura H."/>
            <person name="Ohtoshi R."/>
            <person name="Tomita M."/>
            <person name="Numata K."/>
            <person name="Arakawa K."/>
        </authorList>
    </citation>
    <scope>NUCLEOTIDE SEQUENCE [LARGE SCALE GENOMIC DNA]</scope>
</reference>
<keyword evidence="2" id="KW-1185">Reference proteome</keyword>
<dbReference type="EMBL" id="BGZK01000526">
    <property type="protein sequence ID" value="GBP48533.1"/>
    <property type="molecule type" value="Genomic_DNA"/>
</dbReference>
<comment type="caution">
    <text evidence="1">The sequence shown here is derived from an EMBL/GenBank/DDBJ whole genome shotgun (WGS) entry which is preliminary data.</text>
</comment>
<name>A0A4C1WBU9_EUMVA</name>
<accession>A0A4C1WBU9</accession>
<gene>
    <name evidence="1" type="ORF">EVAR_38505_1</name>
</gene>
<evidence type="ECO:0000313" key="1">
    <source>
        <dbReference type="EMBL" id="GBP48533.1"/>
    </source>
</evidence>
<protein>
    <submittedName>
        <fullName evidence="1">Uncharacterized protein</fullName>
    </submittedName>
</protein>
<evidence type="ECO:0000313" key="2">
    <source>
        <dbReference type="Proteomes" id="UP000299102"/>
    </source>
</evidence>
<dbReference type="AlphaFoldDB" id="A0A4C1WBU9"/>
<proteinExistence type="predicted"/>
<dbReference type="Proteomes" id="UP000299102">
    <property type="component" value="Unassembled WGS sequence"/>
</dbReference>
<sequence length="217" mass="24225">MYLRGACAVYHLMRYMINLGAFTLPAAARYVTANTGLRVHAALSSPIHHSVVNCHIDTTVFGGNFSRVRHPSILKRTQRVRADTTAINLLAADGIKVTDAHSPPFNARVRRGRGTHDPAVRSVLELAQKFRLYRDEKKGISPRVHTTDDGHLTGERCDQLYDICLEQLCGADDKRVKRSAPQLTSFRLKTFNNQLATYSTDLTALGTNMARTISYRT</sequence>
<organism evidence="1 2">
    <name type="scientific">Eumeta variegata</name>
    <name type="common">Bagworm moth</name>
    <name type="synonym">Eumeta japonica</name>
    <dbReference type="NCBI Taxonomy" id="151549"/>
    <lineage>
        <taxon>Eukaryota</taxon>
        <taxon>Metazoa</taxon>
        <taxon>Ecdysozoa</taxon>
        <taxon>Arthropoda</taxon>
        <taxon>Hexapoda</taxon>
        <taxon>Insecta</taxon>
        <taxon>Pterygota</taxon>
        <taxon>Neoptera</taxon>
        <taxon>Endopterygota</taxon>
        <taxon>Lepidoptera</taxon>
        <taxon>Glossata</taxon>
        <taxon>Ditrysia</taxon>
        <taxon>Tineoidea</taxon>
        <taxon>Psychidae</taxon>
        <taxon>Oiketicinae</taxon>
        <taxon>Eumeta</taxon>
    </lineage>
</organism>